<evidence type="ECO:0000259" key="5">
    <source>
        <dbReference type="Pfam" id="PF05922"/>
    </source>
</evidence>
<evidence type="ECO:0000313" key="6">
    <source>
        <dbReference type="EMBL" id="GFP95866.1"/>
    </source>
</evidence>
<feature type="domain" description="Inhibitor I9" evidence="5">
    <location>
        <begin position="25"/>
        <end position="71"/>
    </location>
</feature>
<dbReference type="GO" id="GO:0006508">
    <property type="term" value="P:proteolysis"/>
    <property type="evidence" value="ECO:0007669"/>
    <property type="project" value="UniProtKB-KW"/>
</dbReference>
<evidence type="ECO:0000256" key="3">
    <source>
        <dbReference type="PROSITE-ProRule" id="PRU01240"/>
    </source>
</evidence>
<gene>
    <name evidence="6" type="ORF">PHJA_001730800</name>
</gene>
<dbReference type="PROSITE" id="PS00137">
    <property type="entry name" value="SUBTILASE_HIS"/>
    <property type="match status" value="1"/>
</dbReference>
<evidence type="ECO:0000259" key="4">
    <source>
        <dbReference type="Pfam" id="PF00082"/>
    </source>
</evidence>
<dbReference type="PANTHER" id="PTHR10795">
    <property type="entry name" value="PROPROTEIN CONVERTASE SUBTILISIN/KEXIN"/>
    <property type="match status" value="1"/>
</dbReference>
<reference evidence="6" key="1">
    <citation type="submission" date="2020-07" db="EMBL/GenBank/DDBJ databases">
        <title>Ethylene signaling mediates host invasion by parasitic plants.</title>
        <authorList>
            <person name="Yoshida S."/>
        </authorList>
    </citation>
    <scope>NUCLEOTIDE SEQUENCE</scope>
    <source>
        <strain evidence="6">Okayama</strain>
    </source>
</reference>
<comment type="caution">
    <text evidence="6">The sequence shown here is derived from an EMBL/GenBank/DDBJ whole genome shotgun (WGS) entry which is preliminary data.</text>
</comment>
<evidence type="ECO:0000256" key="2">
    <source>
        <dbReference type="ARBA" id="ARBA00022729"/>
    </source>
</evidence>
<keyword evidence="6" id="KW-0378">Hydrolase</keyword>
<dbReference type="Proteomes" id="UP000653305">
    <property type="component" value="Unassembled WGS sequence"/>
</dbReference>
<name>A0A830C9M1_9LAMI</name>
<dbReference type="InterPro" id="IPR036852">
    <property type="entry name" value="Peptidase_S8/S53_dom_sf"/>
</dbReference>
<comment type="caution">
    <text evidence="3">Lacks conserved residue(s) required for the propagation of feature annotation.</text>
</comment>
<keyword evidence="7" id="KW-1185">Reference proteome</keyword>
<dbReference type="AlphaFoldDB" id="A0A830C9M1"/>
<dbReference type="InterPro" id="IPR022398">
    <property type="entry name" value="Peptidase_S8_His-AS"/>
</dbReference>
<dbReference type="Gene3D" id="3.40.50.200">
    <property type="entry name" value="Peptidase S8/S53 domain"/>
    <property type="match status" value="1"/>
</dbReference>
<accession>A0A830C9M1</accession>
<dbReference type="OrthoDB" id="891290at2759"/>
<sequence length="281" mass="29508">MGASLSPNGAPRNDQAKLLSLLMKMNRNSVIETYSKGFSGFVARLSDELAKSIAHRPGVVSIFPDPVLQLHTTHSKLIGARYYDDDAESGTPRDDMCHGTHVASTASGKPIFRASYYGLANGTAVGGSPGSRIAVYRVCTAGGGCMGSAILKAFDDAIADGVDLLSMSLGSSPGEPYFDTDPIAIGAFHAAEKGIIVVCSTGNSDPLSMTVVNVAPWILTVAATTIDRDFEADIVLGGNKTIIKGGGINFSGLNKSAVYPLVDGRSRYVENRVLFLSSENR</sequence>
<dbReference type="EMBL" id="BMAC01000409">
    <property type="protein sequence ID" value="GFP95866.1"/>
    <property type="molecule type" value="Genomic_DNA"/>
</dbReference>
<evidence type="ECO:0000313" key="7">
    <source>
        <dbReference type="Proteomes" id="UP000653305"/>
    </source>
</evidence>
<keyword evidence="6" id="KW-0645">Protease</keyword>
<dbReference type="Gene3D" id="3.50.30.30">
    <property type="match status" value="1"/>
</dbReference>
<protein>
    <submittedName>
        <fullName evidence="6">Co(2)-response secreted protease</fullName>
    </submittedName>
</protein>
<evidence type="ECO:0000256" key="1">
    <source>
        <dbReference type="ARBA" id="ARBA00011073"/>
    </source>
</evidence>
<feature type="domain" description="Peptidase S8/S53" evidence="4">
    <location>
        <begin position="81"/>
        <end position="225"/>
    </location>
</feature>
<dbReference type="SUPFAM" id="SSF52743">
    <property type="entry name" value="Subtilisin-like"/>
    <property type="match status" value="1"/>
</dbReference>
<dbReference type="InterPro" id="IPR000209">
    <property type="entry name" value="Peptidase_S8/S53_dom"/>
</dbReference>
<comment type="similarity">
    <text evidence="1 3">Belongs to the peptidase S8 family.</text>
</comment>
<dbReference type="Pfam" id="PF00082">
    <property type="entry name" value="Peptidase_S8"/>
    <property type="match status" value="1"/>
</dbReference>
<dbReference type="InterPro" id="IPR045051">
    <property type="entry name" value="SBT"/>
</dbReference>
<dbReference type="Pfam" id="PF05922">
    <property type="entry name" value="Inhibitor_I9"/>
    <property type="match status" value="1"/>
</dbReference>
<keyword evidence="2" id="KW-0732">Signal</keyword>
<proteinExistence type="inferred from homology"/>
<dbReference type="PROSITE" id="PS51892">
    <property type="entry name" value="SUBTILASE"/>
    <property type="match status" value="1"/>
</dbReference>
<dbReference type="GO" id="GO:0004252">
    <property type="term" value="F:serine-type endopeptidase activity"/>
    <property type="evidence" value="ECO:0007669"/>
    <property type="project" value="InterPro"/>
</dbReference>
<dbReference type="InterPro" id="IPR010259">
    <property type="entry name" value="S8pro/Inhibitor_I9"/>
</dbReference>
<organism evidence="6 7">
    <name type="scientific">Phtheirospermum japonicum</name>
    <dbReference type="NCBI Taxonomy" id="374723"/>
    <lineage>
        <taxon>Eukaryota</taxon>
        <taxon>Viridiplantae</taxon>
        <taxon>Streptophyta</taxon>
        <taxon>Embryophyta</taxon>
        <taxon>Tracheophyta</taxon>
        <taxon>Spermatophyta</taxon>
        <taxon>Magnoliopsida</taxon>
        <taxon>eudicotyledons</taxon>
        <taxon>Gunneridae</taxon>
        <taxon>Pentapetalae</taxon>
        <taxon>asterids</taxon>
        <taxon>lamiids</taxon>
        <taxon>Lamiales</taxon>
        <taxon>Orobanchaceae</taxon>
        <taxon>Orobanchaceae incertae sedis</taxon>
        <taxon>Phtheirospermum</taxon>
    </lineage>
</organism>